<protein>
    <recommendedName>
        <fullName evidence="3">Class I SAM-dependent methyltransferase</fullName>
    </recommendedName>
</protein>
<name>A0A160JEY0_9PROT</name>
<dbReference type="AlphaFoldDB" id="A0A160JEY0"/>
<evidence type="ECO:0000313" key="2">
    <source>
        <dbReference type="Proteomes" id="UP000077405"/>
    </source>
</evidence>
<reference evidence="1 2" key="1">
    <citation type="journal article" date="2013" name="Int. J. Syst. Evol. Microbiol.">
        <title>Azospirillum humicireducens sp. nov., a nitrogen-fixing bacterium isolated from a microbial fuel cell.</title>
        <authorList>
            <person name="Zhou S."/>
            <person name="Han L."/>
            <person name="Wang Y."/>
            <person name="Yang G."/>
            <person name="Zhuang L."/>
            <person name="Hu P."/>
        </authorList>
    </citation>
    <scope>NUCLEOTIDE SEQUENCE [LARGE SCALE GENOMIC DNA]</scope>
    <source>
        <strain evidence="1 2">SgZ-5</strain>
    </source>
</reference>
<sequence length="271" mass="29955">MLREAIEYLTTPCHPLARRFGYLAEMVALGARYRRQRRAWAPHVAACHRFVEQAIQRVEPGGRALVVGSGLLIEVPLEPLTARFDQVVLVDILHSRAVRRRVAGLPNVRLLELDVSGALAPLAMALDRGAPVPTGFVPPTIDGEPFRFALSCNLLSQLPLLPLDAVERRAPHTTEAERLAFARTMVQGHLGWLTGIAGRAALYTDVDSSWLHRGTVTEVEESTWGLSLPAPDMSWLWDIAPAPEQDRRHDLRHSVGGWFDVHAVTSALQPC</sequence>
<organism evidence="1 2">
    <name type="scientific">Azospirillum humicireducens</name>
    <dbReference type="NCBI Taxonomy" id="1226968"/>
    <lineage>
        <taxon>Bacteria</taxon>
        <taxon>Pseudomonadati</taxon>
        <taxon>Pseudomonadota</taxon>
        <taxon>Alphaproteobacteria</taxon>
        <taxon>Rhodospirillales</taxon>
        <taxon>Azospirillaceae</taxon>
        <taxon>Azospirillum</taxon>
    </lineage>
</organism>
<dbReference type="EMBL" id="CP015285">
    <property type="protein sequence ID" value="ANC91390.1"/>
    <property type="molecule type" value="Genomic_DNA"/>
</dbReference>
<proteinExistence type="predicted"/>
<evidence type="ECO:0008006" key="3">
    <source>
        <dbReference type="Google" id="ProtNLM"/>
    </source>
</evidence>
<dbReference type="OrthoDB" id="5449792at2"/>
<accession>A0A160JEY0</accession>
<evidence type="ECO:0000313" key="1">
    <source>
        <dbReference type="EMBL" id="ANC91390.1"/>
    </source>
</evidence>
<keyword evidence="2" id="KW-1185">Reference proteome</keyword>
<dbReference type="STRING" id="1226968.A6A40_05435"/>
<dbReference type="Proteomes" id="UP000077405">
    <property type="component" value="Chromosome"/>
</dbReference>
<gene>
    <name evidence="1" type="ORF">A6A40_05435</name>
</gene>
<dbReference type="RefSeq" id="WP_063634496.1">
    <property type="nucleotide sequence ID" value="NZ_CP015285.1"/>
</dbReference>
<dbReference type="KEGG" id="ahu:A6A40_05435"/>